<keyword evidence="2" id="KW-0472">Membrane</keyword>
<evidence type="ECO:0000313" key="3">
    <source>
        <dbReference type="EMBL" id="GFR46001.1"/>
    </source>
</evidence>
<gene>
    <name evidence="3" type="ORF">Agub_g7479</name>
</gene>
<protein>
    <submittedName>
        <fullName evidence="3">Uncharacterized protein</fullName>
    </submittedName>
</protein>
<dbReference type="Proteomes" id="UP001054857">
    <property type="component" value="Unassembled WGS sequence"/>
</dbReference>
<dbReference type="Pfam" id="PF11016">
    <property type="entry name" value="DUF2854"/>
    <property type="match status" value="1"/>
</dbReference>
<keyword evidence="2" id="KW-1133">Transmembrane helix</keyword>
<feature type="transmembrane region" description="Helical" evidence="2">
    <location>
        <begin position="75"/>
        <end position="97"/>
    </location>
</feature>
<accession>A0AAD3DQ46</accession>
<feature type="transmembrane region" description="Helical" evidence="2">
    <location>
        <begin position="103"/>
        <end position="124"/>
    </location>
</feature>
<evidence type="ECO:0000313" key="4">
    <source>
        <dbReference type="Proteomes" id="UP001054857"/>
    </source>
</evidence>
<reference evidence="3 4" key="1">
    <citation type="journal article" date="2021" name="Sci. Rep.">
        <title>Genome sequencing of the multicellular alga Astrephomene provides insights into convergent evolution of germ-soma differentiation.</title>
        <authorList>
            <person name="Yamashita S."/>
            <person name="Yamamoto K."/>
            <person name="Matsuzaki R."/>
            <person name="Suzuki S."/>
            <person name="Yamaguchi H."/>
            <person name="Hirooka S."/>
            <person name="Minakuchi Y."/>
            <person name="Miyagishima S."/>
            <person name="Kawachi M."/>
            <person name="Toyoda A."/>
            <person name="Nozaki H."/>
        </authorList>
    </citation>
    <scope>NUCLEOTIDE SEQUENCE [LARGE SCALE GENOMIC DNA]</scope>
    <source>
        <strain evidence="3 4">NIES-4017</strain>
    </source>
</reference>
<keyword evidence="2" id="KW-0812">Transmembrane</keyword>
<organism evidence="3 4">
    <name type="scientific">Astrephomene gubernaculifera</name>
    <dbReference type="NCBI Taxonomy" id="47775"/>
    <lineage>
        <taxon>Eukaryota</taxon>
        <taxon>Viridiplantae</taxon>
        <taxon>Chlorophyta</taxon>
        <taxon>core chlorophytes</taxon>
        <taxon>Chlorophyceae</taxon>
        <taxon>CS clade</taxon>
        <taxon>Chlamydomonadales</taxon>
        <taxon>Astrephomenaceae</taxon>
        <taxon>Astrephomene</taxon>
    </lineage>
</organism>
<evidence type="ECO:0000256" key="2">
    <source>
        <dbReference type="SAM" id="Phobius"/>
    </source>
</evidence>
<feature type="region of interest" description="Disordered" evidence="1">
    <location>
        <begin position="257"/>
        <end position="280"/>
    </location>
</feature>
<dbReference type="PANTHER" id="PTHR35551:SF1">
    <property type="entry name" value="ACCLIMATION OF PHOTOSYNTHESIS TO ENVIRONMENT"/>
    <property type="match status" value="1"/>
</dbReference>
<dbReference type="PANTHER" id="PTHR35551">
    <property type="match status" value="1"/>
</dbReference>
<dbReference type="InterPro" id="IPR021275">
    <property type="entry name" value="DUF2854"/>
</dbReference>
<dbReference type="EMBL" id="BMAR01000011">
    <property type="protein sequence ID" value="GFR46001.1"/>
    <property type="molecule type" value="Genomic_DNA"/>
</dbReference>
<comment type="caution">
    <text evidence="3">The sequence shown here is derived from an EMBL/GenBank/DDBJ whole genome shotgun (WGS) entry which is preliminary data.</text>
</comment>
<keyword evidence="4" id="KW-1185">Reference proteome</keyword>
<dbReference type="AlphaFoldDB" id="A0AAD3DQ46"/>
<evidence type="ECO:0000256" key="1">
    <source>
        <dbReference type="SAM" id="MobiDB-lite"/>
    </source>
</evidence>
<sequence length="280" mass="30119">MAVTMLRAPCGALHVARRSSVVHTLAPRLPLCQRRSSAVCVRASAEPQAPAKAAEATEPVEYVEDKEFNISKVSFGSILTPVGLGLLFWGFGAYITVLPGADLSSIFLIYGFPISLLGFALSYAKLEPVPCRTTRAALALRDSQATDIQRQVREDVTRFRYGDEAHLEEALARVFKPGRPGGLSKKDLPVLQGIREEVAEGGRYSLVLEFSSGLELARWEPFQPKLQSFFGPGVEARLAKTAAGVDVALVCDGSGAGRGGGQKKDVLPPLMPGLKARQQE</sequence>
<proteinExistence type="predicted"/>
<name>A0AAD3DQ46_9CHLO</name>